<protein>
    <recommendedName>
        <fullName evidence="5">Acyl-CoA synthetase</fullName>
    </recommendedName>
</protein>
<dbReference type="InterPro" id="IPR000873">
    <property type="entry name" value="AMP-dep_synth/lig_dom"/>
</dbReference>
<dbReference type="GO" id="GO:0016020">
    <property type="term" value="C:membrane"/>
    <property type="evidence" value="ECO:0007669"/>
    <property type="project" value="TreeGrafter"/>
</dbReference>
<dbReference type="Pfam" id="PF00501">
    <property type="entry name" value="AMP-binding"/>
    <property type="match status" value="1"/>
</dbReference>
<evidence type="ECO:0000256" key="3">
    <source>
        <dbReference type="ARBA" id="ARBA00022832"/>
    </source>
</evidence>
<dbReference type="AlphaFoldDB" id="A0A345NN10"/>
<evidence type="ECO:0000256" key="1">
    <source>
        <dbReference type="ARBA" id="ARBA00006432"/>
    </source>
</evidence>
<accession>A0A345NN10</accession>
<dbReference type="OrthoDB" id="9803968at2"/>
<evidence type="ECO:0000313" key="8">
    <source>
        <dbReference type="EMBL" id="AXH96418.1"/>
    </source>
</evidence>
<dbReference type="PANTHER" id="PTHR43272">
    <property type="entry name" value="LONG-CHAIN-FATTY-ACID--COA LIGASE"/>
    <property type="match status" value="1"/>
</dbReference>
<feature type="region of interest" description="Disordered" evidence="6">
    <location>
        <begin position="1"/>
        <end position="21"/>
    </location>
</feature>
<evidence type="ECO:0000313" key="9">
    <source>
        <dbReference type="Proteomes" id="UP000253790"/>
    </source>
</evidence>
<evidence type="ECO:0000259" key="7">
    <source>
        <dbReference type="Pfam" id="PF00501"/>
    </source>
</evidence>
<reference evidence="8 9" key="1">
    <citation type="submission" date="2018-07" db="EMBL/GenBank/DDBJ databases">
        <title>Complete genome sequencing of Ornithinimicrobium sp. AMA3305.</title>
        <authorList>
            <person name="Bae J.-W."/>
        </authorList>
    </citation>
    <scope>NUCLEOTIDE SEQUENCE [LARGE SCALE GENOMIC DNA]</scope>
    <source>
        <strain evidence="8 9">AMA3305</strain>
    </source>
</reference>
<evidence type="ECO:0000256" key="4">
    <source>
        <dbReference type="ARBA" id="ARBA00023098"/>
    </source>
</evidence>
<evidence type="ECO:0000256" key="2">
    <source>
        <dbReference type="ARBA" id="ARBA00022598"/>
    </source>
</evidence>
<proteinExistence type="inferred from homology"/>
<gene>
    <name evidence="8" type="ORF">DV701_10075</name>
</gene>
<dbReference type="PANTHER" id="PTHR43272:SF32">
    <property type="entry name" value="AMP-DEPENDENT SYNTHETASE_LIGASE DOMAIN-CONTAINING PROTEIN"/>
    <property type="match status" value="1"/>
</dbReference>
<keyword evidence="2 8" id="KW-0436">Ligase</keyword>
<comment type="similarity">
    <text evidence="1">Belongs to the ATP-dependent AMP-binding enzyme family.</text>
</comment>
<name>A0A345NN10_9MICO</name>
<keyword evidence="4" id="KW-0443">Lipid metabolism</keyword>
<sequence>MTETAVATTSGGSTGGGAPRVSTFPRLLRDLAATRPEDVAMQEKMYGIWQPLTWAGYAARVRDTAHGLAALGVRRGEIVAVLGDNRPEWVIAELAAQSVGAAVVGIYPTSIGDELRHILTTAAARVVVVEDQEQVDKLLRLREDEAARVLADGEDPLLVEHVVFYDPHGLESYDDPWLLDFTDLEVRGREWGRQRPGWYDAQVDAGTPDDIAVICTTSGTTSKPKLGELSHANLLAMGEHLTDVDPIGPKDRYVSFLPFAWIGEQMLAVACGLTRGMTLSFPEDSATQRSDLREIGPDVMFSPPRIWESMLSEVQVRIDEAGWLKRAVFGWGYDVGDKVANLRVRGKRPGPGLAMAHALADQVATRPVRDQLGLARIKRCYTGGAPLGPDVFRFFHAIGVNLKQIYGQTEICGIAVVHRDDDVAFNTVGTPIAGTDLRISDDGEILLRSASVFKGYHRNPAATAETVDAEGWLMTGDAGYLDERGHLVVIDRQKDVLTAPDGTRYSSAFIENKLKFSPYVEEAVVFAPDAAGQDVPSAGGMTALITLDPATVGSWAEHERLSYTTYTDLAAKPEVYDLVAEEITRANEDLPESIRVSRFVLLHKQLDPDDDEITRTRKVRRNVIADRYGDIIAALQRGEDHVDISSRVTYQDGTSIERELTLRIFDLTTYSIPEGRGRRPVWSGRR</sequence>
<feature type="compositionally biased region" description="Low complexity" evidence="6">
    <location>
        <begin position="1"/>
        <end position="11"/>
    </location>
</feature>
<feature type="domain" description="AMP-dependent synthetase/ligase" evidence="7">
    <location>
        <begin position="31"/>
        <end position="457"/>
    </location>
</feature>
<evidence type="ECO:0000256" key="6">
    <source>
        <dbReference type="SAM" id="MobiDB-lite"/>
    </source>
</evidence>
<dbReference type="PROSITE" id="PS00455">
    <property type="entry name" value="AMP_BINDING"/>
    <property type="match status" value="1"/>
</dbReference>
<keyword evidence="9" id="KW-1185">Reference proteome</keyword>
<dbReference type="SUPFAM" id="SSF56801">
    <property type="entry name" value="Acetyl-CoA synthetase-like"/>
    <property type="match status" value="1"/>
</dbReference>
<dbReference type="RefSeq" id="WP_114928183.1">
    <property type="nucleotide sequence ID" value="NZ_CP031229.1"/>
</dbReference>
<dbReference type="Proteomes" id="UP000253790">
    <property type="component" value="Chromosome"/>
</dbReference>
<dbReference type="KEGG" id="orn:DV701_10075"/>
<dbReference type="InterPro" id="IPR020845">
    <property type="entry name" value="AMP-binding_CS"/>
</dbReference>
<dbReference type="EMBL" id="CP031229">
    <property type="protein sequence ID" value="AXH96418.1"/>
    <property type="molecule type" value="Genomic_DNA"/>
</dbReference>
<organism evidence="8 9">
    <name type="scientific">Ornithinimicrobium avium</name>
    <dbReference type="NCBI Taxonomy" id="2283195"/>
    <lineage>
        <taxon>Bacteria</taxon>
        <taxon>Bacillati</taxon>
        <taxon>Actinomycetota</taxon>
        <taxon>Actinomycetes</taxon>
        <taxon>Micrococcales</taxon>
        <taxon>Ornithinimicrobiaceae</taxon>
        <taxon>Ornithinimicrobium</taxon>
    </lineage>
</organism>
<keyword evidence="3" id="KW-0276">Fatty acid metabolism</keyword>
<dbReference type="InterPro" id="IPR042099">
    <property type="entry name" value="ANL_N_sf"/>
</dbReference>
<evidence type="ECO:0000256" key="5">
    <source>
        <dbReference type="ARBA" id="ARBA00032875"/>
    </source>
</evidence>
<dbReference type="GO" id="GO:0004467">
    <property type="term" value="F:long-chain fatty acid-CoA ligase activity"/>
    <property type="evidence" value="ECO:0007669"/>
    <property type="project" value="TreeGrafter"/>
</dbReference>
<dbReference type="Gene3D" id="3.40.50.12780">
    <property type="entry name" value="N-terminal domain of ligase-like"/>
    <property type="match status" value="2"/>
</dbReference>